<comment type="caution">
    <text evidence="2">The sequence shown here is derived from an EMBL/GenBank/DDBJ whole genome shotgun (WGS) entry which is preliminary data.</text>
</comment>
<name>K3W4I2_THAOC</name>
<feature type="region of interest" description="Disordered" evidence="1">
    <location>
        <begin position="55"/>
        <end position="110"/>
    </location>
</feature>
<reference evidence="2 3" key="1">
    <citation type="journal article" date="2012" name="Genome Biol.">
        <title>Genome and low-iron response of an oceanic diatom adapted to chronic iron limitation.</title>
        <authorList>
            <person name="Lommer M."/>
            <person name="Specht M."/>
            <person name="Roy A.S."/>
            <person name="Kraemer L."/>
            <person name="Andreson R."/>
            <person name="Gutowska M.A."/>
            <person name="Wolf J."/>
            <person name="Bergner S.V."/>
            <person name="Schilhabel M.B."/>
            <person name="Klostermeier U.C."/>
            <person name="Beiko R.G."/>
            <person name="Rosenstiel P."/>
            <person name="Hippler M."/>
            <person name="Laroche J."/>
        </authorList>
    </citation>
    <scope>NUCLEOTIDE SEQUENCE [LARGE SCALE GENOMIC DNA]</scope>
    <source>
        <strain evidence="2 3">CCMP1005</strain>
    </source>
</reference>
<feature type="non-terminal residue" evidence="2">
    <location>
        <position position="145"/>
    </location>
</feature>
<evidence type="ECO:0000313" key="2">
    <source>
        <dbReference type="EMBL" id="EJK77984.1"/>
    </source>
</evidence>
<dbReference type="EMBL" id="AGNL01000144">
    <property type="protein sequence ID" value="EJK77984.1"/>
    <property type="molecule type" value="Genomic_DNA"/>
</dbReference>
<evidence type="ECO:0000313" key="3">
    <source>
        <dbReference type="Proteomes" id="UP000266841"/>
    </source>
</evidence>
<dbReference type="AlphaFoldDB" id="K3W4I2"/>
<feature type="region of interest" description="Disordered" evidence="1">
    <location>
        <begin position="1"/>
        <end position="23"/>
    </location>
</feature>
<organism evidence="2 3">
    <name type="scientific">Thalassiosira oceanica</name>
    <name type="common">Marine diatom</name>
    <dbReference type="NCBI Taxonomy" id="159749"/>
    <lineage>
        <taxon>Eukaryota</taxon>
        <taxon>Sar</taxon>
        <taxon>Stramenopiles</taxon>
        <taxon>Ochrophyta</taxon>
        <taxon>Bacillariophyta</taxon>
        <taxon>Coscinodiscophyceae</taxon>
        <taxon>Thalassiosirophycidae</taxon>
        <taxon>Thalassiosirales</taxon>
        <taxon>Thalassiosiraceae</taxon>
        <taxon>Thalassiosira</taxon>
    </lineage>
</organism>
<protein>
    <submittedName>
        <fullName evidence="2">Uncharacterized protein</fullName>
    </submittedName>
</protein>
<feature type="region of interest" description="Disordered" evidence="1">
    <location>
        <begin position="124"/>
        <end position="145"/>
    </location>
</feature>
<evidence type="ECO:0000256" key="1">
    <source>
        <dbReference type="SAM" id="MobiDB-lite"/>
    </source>
</evidence>
<sequence>MTDANNNRGGATEPPAPEAGEAGGQPNILGSILNWLLIFFLVQNATELAKTKFMPPRDADTAASPLSDPVGVSSDTGAAAAERQQHQQLKPKGVTSDRGGPVKPKPKCLWDVGTTMDLDVIITDSPGSPEGWELTTPVGDDATGV</sequence>
<accession>K3W4I2</accession>
<dbReference type="Proteomes" id="UP000266841">
    <property type="component" value="Unassembled WGS sequence"/>
</dbReference>
<gene>
    <name evidence="2" type="ORF">THAOC_00145</name>
</gene>
<keyword evidence="3" id="KW-1185">Reference proteome</keyword>
<proteinExistence type="predicted"/>